<dbReference type="Proteomes" id="UP000278475">
    <property type="component" value="Unassembled WGS sequence"/>
</dbReference>
<proteinExistence type="predicted"/>
<keyword evidence="1" id="KW-0472">Membrane</keyword>
<feature type="transmembrane region" description="Helical" evidence="1">
    <location>
        <begin position="6"/>
        <end position="30"/>
    </location>
</feature>
<sequence length="69" mass="7255">MIDVLPTVIFFALFLTAWGYVVVGGANLIASKLARREPVRALVGLAIAITMSIILTILLTVAGIMKIGG</sequence>
<keyword evidence="1" id="KW-0812">Transmembrane</keyword>
<evidence type="ECO:0000256" key="1">
    <source>
        <dbReference type="SAM" id="Phobius"/>
    </source>
</evidence>
<feature type="transmembrane region" description="Helical" evidence="1">
    <location>
        <begin position="42"/>
        <end position="65"/>
    </location>
</feature>
<reference evidence="2 3" key="1">
    <citation type="submission" date="2018-06" db="EMBL/GenBank/DDBJ databases">
        <title>Extensive metabolic versatility and redundancy in microbially diverse, dynamic hydrothermal sediments.</title>
        <authorList>
            <person name="Dombrowski N."/>
            <person name="Teske A."/>
            <person name="Baker B.J."/>
        </authorList>
    </citation>
    <scope>NUCLEOTIDE SEQUENCE [LARGE SCALE GENOMIC DNA]</scope>
    <source>
        <strain evidence="2">B66_G16</strain>
    </source>
</reference>
<evidence type="ECO:0000313" key="2">
    <source>
        <dbReference type="EMBL" id="RLE45515.1"/>
    </source>
</evidence>
<comment type="caution">
    <text evidence="2">The sequence shown here is derived from an EMBL/GenBank/DDBJ whole genome shotgun (WGS) entry which is preliminary data.</text>
</comment>
<evidence type="ECO:0000313" key="3">
    <source>
        <dbReference type="Proteomes" id="UP000278475"/>
    </source>
</evidence>
<protein>
    <submittedName>
        <fullName evidence="2">Uncharacterized protein</fullName>
    </submittedName>
</protein>
<organism evidence="2 3">
    <name type="scientific">Thermoproteota archaeon</name>
    <dbReference type="NCBI Taxonomy" id="2056631"/>
    <lineage>
        <taxon>Archaea</taxon>
        <taxon>Thermoproteota</taxon>
    </lineage>
</organism>
<gene>
    <name evidence="2" type="ORF">DRJ31_11165</name>
</gene>
<keyword evidence="1" id="KW-1133">Transmembrane helix</keyword>
<dbReference type="AlphaFoldDB" id="A0A497ELN5"/>
<accession>A0A497ELN5</accession>
<name>A0A497ELN5_9CREN</name>
<dbReference type="EMBL" id="QMQV01000251">
    <property type="protein sequence ID" value="RLE45515.1"/>
    <property type="molecule type" value="Genomic_DNA"/>
</dbReference>